<keyword evidence="2" id="KW-1185">Reference proteome</keyword>
<reference evidence="1" key="1">
    <citation type="submission" date="2021-06" db="EMBL/GenBank/DDBJ databases">
        <title>Parelaphostrongylus tenuis whole genome reference sequence.</title>
        <authorList>
            <person name="Garwood T.J."/>
            <person name="Larsen P.A."/>
            <person name="Fountain-Jones N.M."/>
            <person name="Garbe J.R."/>
            <person name="Macchietto M.G."/>
            <person name="Kania S.A."/>
            <person name="Gerhold R.W."/>
            <person name="Richards J.E."/>
            <person name="Wolf T.M."/>
        </authorList>
    </citation>
    <scope>NUCLEOTIDE SEQUENCE</scope>
    <source>
        <strain evidence="1">MNPRO001-30</strain>
        <tissue evidence="1">Meninges</tissue>
    </source>
</reference>
<gene>
    <name evidence="1" type="ORF">KIN20_006977</name>
</gene>
<dbReference type="AlphaFoldDB" id="A0AAD5QIS1"/>
<dbReference type="EMBL" id="JAHQIW010000988">
    <property type="protein sequence ID" value="KAJ1351039.1"/>
    <property type="molecule type" value="Genomic_DNA"/>
</dbReference>
<proteinExistence type="predicted"/>
<dbReference type="Proteomes" id="UP001196413">
    <property type="component" value="Unassembled WGS sequence"/>
</dbReference>
<comment type="caution">
    <text evidence="1">The sequence shown here is derived from an EMBL/GenBank/DDBJ whole genome shotgun (WGS) entry which is preliminary data.</text>
</comment>
<evidence type="ECO:0000313" key="2">
    <source>
        <dbReference type="Proteomes" id="UP001196413"/>
    </source>
</evidence>
<protein>
    <submittedName>
        <fullName evidence="1">Uncharacterized protein</fullName>
    </submittedName>
</protein>
<evidence type="ECO:0000313" key="1">
    <source>
        <dbReference type="EMBL" id="KAJ1351039.1"/>
    </source>
</evidence>
<accession>A0AAD5QIS1</accession>
<name>A0AAD5QIS1_PARTN</name>
<organism evidence="1 2">
    <name type="scientific">Parelaphostrongylus tenuis</name>
    <name type="common">Meningeal worm</name>
    <dbReference type="NCBI Taxonomy" id="148309"/>
    <lineage>
        <taxon>Eukaryota</taxon>
        <taxon>Metazoa</taxon>
        <taxon>Ecdysozoa</taxon>
        <taxon>Nematoda</taxon>
        <taxon>Chromadorea</taxon>
        <taxon>Rhabditida</taxon>
        <taxon>Rhabditina</taxon>
        <taxon>Rhabditomorpha</taxon>
        <taxon>Strongyloidea</taxon>
        <taxon>Metastrongylidae</taxon>
        <taxon>Parelaphostrongylus</taxon>
    </lineage>
</organism>
<sequence length="97" mass="10440">MIGRWLPRAELTIPTFANGLCKTILMKGILRGDVASVSALRMKYDGQGSLADLKVAVFLGLAKIIVIASPTSLKFQQMIRTKEATPKIGCISSAHLP</sequence>